<dbReference type="Proteomes" id="UP000722095">
    <property type="component" value="Unassembled WGS sequence"/>
</dbReference>
<evidence type="ECO:0000313" key="3">
    <source>
        <dbReference type="Proteomes" id="UP000742560"/>
    </source>
</evidence>
<dbReference type="Proteomes" id="UP000742560">
    <property type="component" value="Unassembled WGS sequence"/>
</dbReference>
<proteinExistence type="predicted"/>
<dbReference type="EMBL" id="JAFBBC010000001">
    <property type="protein sequence ID" value="MBM7408749.1"/>
    <property type="molecule type" value="Genomic_DNA"/>
</dbReference>
<evidence type="ECO:0000313" key="1">
    <source>
        <dbReference type="EMBL" id="MBM7408749.1"/>
    </source>
</evidence>
<dbReference type="RefSeq" id="WP_204936563.1">
    <property type="nucleotide sequence ID" value="NZ_JAFBBC010000001.1"/>
</dbReference>
<evidence type="ECO:0000313" key="2">
    <source>
        <dbReference type="EMBL" id="MBP2219082.1"/>
    </source>
</evidence>
<organism evidence="2 3">
    <name type="scientific">Methanococcus maripaludis</name>
    <name type="common">Methanococcus deltae</name>
    <dbReference type="NCBI Taxonomy" id="39152"/>
    <lineage>
        <taxon>Archaea</taxon>
        <taxon>Methanobacteriati</taxon>
        <taxon>Methanobacteriota</taxon>
        <taxon>Methanomada group</taxon>
        <taxon>Methanococci</taxon>
        <taxon>Methanococcales</taxon>
        <taxon>Methanococcaceae</taxon>
        <taxon>Methanococcus</taxon>
    </lineage>
</organism>
<reference evidence="2" key="2">
    <citation type="submission" date="2021-03" db="EMBL/GenBank/DDBJ databases">
        <title>Genomic Encyclopedia of Type Strains, Phase IV (KMG-IV): sequencing the most valuable type-strain genomes for metagenomic binning, comparative biology and taxonomic classification.</title>
        <authorList>
            <person name="Goeker M."/>
        </authorList>
    </citation>
    <scope>NUCLEOTIDE SEQUENCE</scope>
    <source>
        <strain evidence="2">DSM 2771</strain>
    </source>
</reference>
<dbReference type="EMBL" id="JAGINF010000001">
    <property type="protein sequence ID" value="MBP2219082.1"/>
    <property type="molecule type" value="Genomic_DNA"/>
</dbReference>
<dbReference type="AlphaFoldDB" id="A0A8T4H2Y8"/>
<gene>
    <name evidence="1" type="ORF">HNP85_000421</name>
    <name evidence="2" type="ORF">J2745_000557</name>
</gene>
<accession>A0A8T4H2Y8</accession>
<protein>
    <submittedName>
        <fullName evidence="2">Uncharacterized protein</fullName>
    </submittedName>
</protein>
<name>A0A8T4H2Y8_METMI</name>
<comment type="caution">
    <text evidence="2">The sequence shown here is derived from an EMBL/GenBank/DDBJ whole genome shotgun (WGS) entry which is preliminary data.</text>
</comment>
<reference evidence="1" key="1">
    <citation type="submission" date="2021-01" db="EMBL/GenBank/DDBJ databases">
        <title>Genomic Encyclopedia of Type Strains, Phase IV (KMG-V): Genome sequencing to study the core and pangenomes of soil and plant-associated prokaryotes.</title>
        <authorList>
            <person name="Whitman W."/>
        </authorList>
    </citation>
    <scope>NUCLEOTIDE SEQUENCE</scope>
    <source>
        <strain evidence="1">RC</strain>
    </source>
</reference>
<sequence>MANKKTLHFRMDIVALLQEIADYALPKNCGILFQPLNMFRNKLIELAELAVKINDPRLLKWCCEVGLYSCVNPESEDYDPECFEKLQKKIDEMNEGQQV</sequence>